<feature type="domain" description="Stress-response A/B barrel" evidence="2">
    <location>
        <begin position="169"/>
        <end position="275"/>
    </location>
</feature>
<keyword evidence="1" id="KW-0732">Signal</keyword>
<feature type="signal peptide" evidence="1">
    <location>
        <begin position="1"/>
        <end position="21"/>
    </location>
</feature>
<accession>A0A2P6MXJ4</accession>
<dbReference type="Gene3D" id="3.30.70.100">
    <property type="match status" value="2"/>
</dbReference>
<dbReference type="InterPro" id="IPR013097">
    <property type="entry name" value="Dabb"/>
</dbReference>
<dbReference type="PROSITE" id="PS51502">
    <property type="entry name" value="S_R_A_B_BARREL"/>
    <property type="match status" value="2"/>
</dbReference>
<evidence type="ECO:0000313" key="4">
    <source>
        <dbReference type="Proteomes" id="UP000241769"/>
    </source>
</evidence>
<keyword evidence="4" id="KW-1185">Reference proteome</keyword>
<proteinExistence type="predicted"/>
<comment type="caution">
    <text evidence="3">The sequence shown here is derived from an EMBL/GenBank/DDBJ whole genome shotgun (WGS) entry which is preliminary data.</text>
</comment>
<dbReference type="SMART" id="SM00886">
    <property type="entry name" value="Dabb"/>
    <property type="match status" value="2"/>
</dbReference>
<dbReference type="OrthoDB" id="1601230at2759"/>
<reference evidence="3 4" key="1">
    <citation type="journal article" date="2018" name="Genome Biol. Evol.">
        <title>Multiple Roots of Fruiting Body Formation in Amoebozoa.</title>
        <authorList>
            <person name="Hillmann F."/>
            <person name="Forbes G."/>
            <person name="Novohradska S."/>
            <person name="Ferling I."/>
            <person name="Riege K."/>
            <person name="Groth M."/>
            <person name="Westermann M."/>
            <person name="Marz M."/>
            <person name="Spaller T."/>
            <person name="Winckler T."/>
            <person name="Schaap P."/>
            <person name="Glockner G."/>
        </authorList>
    </citation>
    <scope>NUCLEOTIDE SEQUENCE [LARGE SCALE GENOMIC DNA]</scope>
    <source>
        <strain evidence="3 4">Jena</strain>
    </source>
</reference>
<gene>
    <name evidence="3" type="ORF">PROFUN_16058</name>
</gene>
<organism evidence="3 4">
    <name type="scientific">Planoprotostelium fungivorum</name>
    <dbReference type="NCBI Taxonomy" id="1890364"/>
    <lineage>
        <taxon>Eukaryota</taxon>
        <taxon>Amoebozoa</taxon>
        <taxon>Evosea</taxon>
        <taxon>Variosea</taxon>
        <taxon>Cavosteliida</taxon>
        <taxon>Cavosteliaceae</taxon>
        <taxon>Planoprotostelium</taxon>
    </lineage>
</organism>
<evidence type="ECO:0000313" key="3">
    <source>
        <dbReference type="EMBL" id="PRP76421.1"/>
    </source>
</evidence>
<dbReference type="EMBL" id="MDYQ01000327">
    <property type="protein sequence ID" value="PRP76421.1"/>
    <property type="molecule type" value="Genomic_DNA"/>
</dbReference>
<dbReference type="InterPro" id="IPR011008">
    <property type="entry name" value="Dimeric_a/b-barrel"/>
</dbReference>
<dbReference type="InParanoid" id="A0A2P6MXJ4"/>
<name>A0A2P6MXJ4_9EUKA</name>
<protein>
    <recommendedName>
        <fullName evidence="2">Stress-response A/B barrel domain-containing protein</fullName>
    </recommendedName>
</protein>
<dbReference type="SUPFAM" id="SSF54909">
    <property type="entry name" value="Dimeric alpha+beta barrel"/>
    <property type="match status" value="2"/>
</dbReference>
<evidence type="ECO:0000256" key="1">
    <source>
        <dbReference type="SAM" id="SignalP"/>
    </source>
</evidence>
<dbReference type="Proteomes" id="UP000241769">
    <property type="component" value="Unassembled WGS sequence"/>
</dbReference>
<feature type="domain" description="Stress-response A/B barrel" evidence="2">
    <location>
        <begin position="48"/>
        <end position="148"/>
    </location>
</feature>
<sequence>MRAFVLLSLFALVVLSQTTSSTEEISSSSLASETQAINSTSVEGQKLFHHVITFRYKWGVTRAQVDSVTKAYLALNDLAVRDGRKYIRIVGGKTISTEGVKDRFRNGFILTFTSADDREHFGCCEKAHQDFGNFMGQYVESKGYNVGFDFQEEGNAPWLTRTSNSSRLFHHDITFRYKDNVTQAQIDSVTQAYLSLNDKAVRNGRKYINIVGGRTISTEGVKDNFRNGFILTFKKLDDLVHFRCCEKAHQQFGDFMGQYVTSTGYNVGFDFEEQF</sequence>
<feature type="chain" id="PRO_5015182972" description="Stress-response A/B barrel domain-containing protein" evidence="1">
    <location>
        <begin position="22"/>
        <end position="275"/>
    </location>
</feature>
<evidence type="ECO:0000259" key="2">
    <source>
        <dbReference type="PROSITE" id="PS51502"/>
    </source>
</evidence>
<dbReference type="AlphaFoldDB" id="A0A2P6MXJ4"/>